<comment type="caution">
    <text evidence="2">The sequence shown here is derived from an EMBL/GenBank/DDBJ whole genome shotgun (WGS) entry which is preliminary data.</text>
</comment>
<feature type="transmembrane region" description="Helical" evidence="1">
    <location>
        <begin position="177"/>
        <end position="199"/>
    </location>
</feature>
<evidence type="ECO:0000313" key="2">
    <source>
        <dbReference type="EMBL" id="KAF7340788.1"/>
    </source>
</evidence>
<name>A0A8H6XG16_9AGAR</name>
<keyword evidence="1" id="KW-0812">Transmembrane</keyword>
<dbReference type="Proteomes" id="UP000623467">
    <property type="component" value="Unassembled WGS sequence"/>
</dbReference>
<keyword evidence="3" id="KW-1185">Reference proteome</keyword>
<proteinExistence type="predicted"/>
<dbReference type="AlphaFoldDB" id="A0A8H6XG16"/>
<protein>
    <submittedName>
        <fullName evidence="2">Uncharacterized protein</fullName>
    </submittedName>
</protein>
<organism evidence="2 3">
    <name type="scientific">Mycena sanguinolenta</name>
    <dbReference type="NCBI Taxonomy" id="230812"/>
    <lineage>
        <taxon>Eukaryota</taxon>
        <taxon>Fungi</taxon>
        <taxon>Dikarya</taxon>
        <taxon>Basidiomycota</taxon>
        <taxon>Agaricomycotina</taxon>
        <taxon>Agaricomycetes</taxon>
        <taxon>Agaricomycetidae</taxon>
        <taxon>Agaricales</taxon>
        <taxon>Marasmiineae</taxon>
        <taxon>Mycenaceae</taxon>
        <taxon>Mycena</taxon>
    </lineage>
</organism>
<reference evidence="2" key="1">
    <citation type="submission" date="2020-05" db="EMBL/GenBank/DDBJ databases">
        <title>Mycena genomes resolve the evolution of fungal bioluminescence.</title>
        <authorList>
            <person name="Tsai I.J."/>
        </authorList>
    </citation>
    <scope>NUCLEOTIDE SEQUENCE</scope>
    <source>
        <strain evidence="2">160909Yilan</strain>
    </source>
</reference>
<dbReference type="EMBL" id="JACAZH010000029">
    <property type="protein sequence ID" value="KAF7340788.1"/>
    <property type="molecule type" value="Genomic_DNA"/>
</dbReference>
<evidence type="ECO:0000313" key="3">
    <source>
        <dbReference type="Proteomes" id="UP000623467"/>
    </source>
</evidence>
<keyword evidence="1" id="KW-1133">Transmembrane helix</keyword>
<accession>A0A8H6XG16</accession>
<feature type="transmembrane region" description="Helical" evidence="1">
    <location>
        <begin position="119"/>
        <end position="143"/>
    </location>
</feature>
<keyword evidence="1" id="KW-0472">Membrane</keyword>
<evidence type="ECO:0000256" key="1">
    <source>
        <dbReference type="SAM" id="Phobius"/>
    </source>
</evidence>
<gene>
    <name evidence="2" type="ORF">MSAN_02107900</name>
</gene>
<sequence>MTAEVVTRKVIRMLEGLGHADTDMELDEELPSNGHEGDLDTDEVAEIEADARDEWQGGTAEGMAEWEETEEEVLKEEPEPEKKKIDREIAHEVFHSSISASRSLPPPWMLYTPLSLPHALHVLHLVVLTLWAALTVIAPVDFVRLRVPMLERFYECWLGLTEEIDKHKRRPVTLLRIVYPTATAGIMLYVVVMVIVARWSCFQETLETWRRAGEGSS</sequence>